<sequence>MGLRSRCWTSRCWPRFSASRRESNAEYVRGWRYWGWHDGIGSRDLRPYGISCAVLRQPERVSGYGARGVDDRPPVVGSTCRRYGRAMGE</sequence>
<evidence type="ECO:0000313" key="2">
    <source>
        <dbReference type="Proteomes" id="UP000325576"/>
    </source>
</evidence>
<dbReference type="Proteomes" id="UP000325576">
    <property type="component" value="Unassembled WGS sequence"/>
</dbReference>
<dbReference type="AlphaFoldDB" id="A0A5N5EFM6"/>
<evidence type="ECO:0000313" key="1">
    <source>
        <dbReference type="EMBL" id="KAB2586124.1"/>
    </source>
</evidence>
<accession>A0A5N5EFM6</accession>
<protein>
    <submittedName>
        <fullName evidence="1">Uncharacterized protein</fullName>
    </submittedName>
</protein>
<organism evidence="1 2">
    <name type="scientific">Rhodococcus erythropolis</name>
    <name type="common">Arthrobacter picolinophilus</name>
    <dbReference type="NCBI Taxonomy" id="1833"/>
    <lineage>
        <taxon>Bacteria</taxon>
        <taxon>Bacillati</taxon>
        <taxon>Actinomycetota</taxon>
        <taxon>Actinomycetes</taxon>
        <taxon>Mycobacteriales</taxon>
        <taxon>Nocardiaceae</taxon>
        <taxon>Rhodococcus</taxon>
        <taxon>Rhodococcus erythropolis group</taxon>
    </lineage>
</organism>
<dbReference type="EMBL" id="MRBO01000245">
    <property type="protein sequence ID" value="KAB2586124.1"/>
    <property type="molecule type" value="Genomic_DNA"/>
</dbReference>
<feature type="non-terminal residue" evidence="1">
    <location>
        <position position="89"/>
    </location>
</feature>
<proteinExistence type="predicted"/>
<name>A0A5N5EFM6_RHOER</name>
<gene>
    <name evidence="1" type="ORF">BS297_06840</name>
</gene>
<comment type="caution">
    <text evidence="1">The sequence shown here is derived from an EMBL/GenBank/DDBJ whole genome shotgun (WGS) entry which is preliminary data.</text>
</comment>
<reference evidence="1 2" key="1">
    <citation type="journal article" date="2017" name="Poromechanics V (2013)">
        <title>Genomic Characterization of the Arsenic-Tolerant Actinobacterium, &lt;i&gt;Rhodococcus erythropolis&lt;/i&gt; S43.</title>
        <authorList>
            <person name="Retamal-Morales G."/>
            <person name="Mehnert M."/>
            <person name="Schwabe R."/>
            <person name="Tischler D."/>
            <person name="Schloemann M."/>
            <person name="Levican G.J."/>
        </authorList>
    </citation>
    <scope>NUCLEOTIDE SEQUENCE [LARGE SCALE GENOMIC DNA]</scope>
    <source>
        <strain evidence="1 2">S43</strain>
    </source>
</reference>